<comment type="function">
    <text evidence="10">Decomposes hydrogen peroxide into water and oxygen; serves to protect cells from the toxic effects of hydrogen peroxide.</text>
</comment>
<evidence type="ECO:0000259" key="16">
    <source>
        <dbReference type="SMART" id="SM01060"/>
    </source>
</evidence>
<dbReference type="InterPro" id="IPR010582">
    <property type="entry name" value="Catalase_immune_responsive"/>
</dbReference>
<evidence type="ECO:0000256" key="10">
    <source>
        <dbReference type="PIRNR" id="PIRNR038927"/>
    </source>
</evidence>
<evidence type="ECO:0000256" key="12">
    <source>
        <dbReference type="PIRSR" id="PIRSR038927-2"/>
    </source>
</evidence>
<evidence type="ECO:0000256" key="5">
    <source>
        <dbReference type="ARBA" id="ARBA00022617"/>
    </source>
</evidence>
<feature type="binding site" evidence="13">
    <location>
        <position position="114"/>
    </location>
    <ligand>
        <name>heme</name>
        <dbReference type="ChEBI" id="CHEBI:30413"/>
    </ligand>
</feature>
<comment type="catalytic activity">
    <reaction evidence="10 15">
        <text>2 H2O2 = O2 + 2 H2O</text>
        <dbReference type="Rhea" id="RHEA:20309"/>
        <dbReference type="ChEBI" id="CHEBI:15377"/>
        <dbReference type="ChEBI" id="CHEBI:15379"/>
        <dbReference type="ChEBI" id="CHEBI:16240"/>
        <dbReference type="EC" id="1.11.1.6"/>
    </reaction>
</comment>
<dbReference type="SMART" id="SM01060">
    <property type="entry name" value="Catalase"/>
    <property type="match status" value="1"/>
</dbReference>
<dbReference type="RefSeq" id="WP_150033677.1">
    <property type="nucleotide sequence ID" value="NZ_VWSH01000004.1"/>
</dbReference>
<dbReference type="InterPro" id="IPR002226">
    <property type="entry name" value="Catalase_haem_BS"/>
</dbReference>
<proteinExistence type="inferred from homology"/>
<evidence type="ECO:0000256" key="15">
    <source>
        <dbReference type="RuleBase" id="RU000498"/>
    </source>
</evidence>
<sequence length="718" mass="80027">MAKKATPQKEDKKEIDLNLNKENSTETFMTTDQGVKINDDTNSLKAGERGPSLLEDFILREKITHFDHERIPERVVHARGAAAHGYFQVYESMSKYTKAGFLQDPSLKTPVFVRFSTVAGFRGSTDLARDVRGFAVKFYTEEGNYDLVGNNIPVFFIQDAIKFPDLIHAVKPEPNNEIPQAASAHDTFWDFISLTPESMHMIMWAMSDRALPRSYRMMEGFGVHTFRFINEKGIAHFVKFHWKPLLGIHSVVWDEAQKISGKDPDFHRRDLYEAIENGAYPEWEFGVQIIPEKDEHKYGFDLLDPTKLIPEELVPVQRIGKMVLNRNPDNFFAETEQVAFHPGHVVPGIDFTNDPLLQGRLFSYTDTQLSRLGSPNFHEIPINRSVNAVHNNQRDGHMRQQINKGQASYHPNTLGGGCPYQAKMSEGGFASYQERVDGNKVRARSQSFMDFFSQATLFFSSQSKPEQKHIIDALRFELGKVQTVAIRQRMIGLLAYVDKKLAKEVADNLGLEVMPVEGLLNHNFGADANPEDYQNHKAKQSITQSPALSMAGSAKSVQTRQVAILAANGVDGASLKKVKNAVEKEGGQVKIVALTNGAITDNKGNSIPVDMSLLTSASVLFDALYLPDGEQNNKALQQDGDAIHFINETYKHCKAIAADGAGAELLNASYVGMKIKDKANDNPGVFIGKSSNGSIVADFVSAIPTRFYEREEKGKVPA</sequence>
<dbReference type="InterPro" id="IPR043156">
    <property type="entry name" value="Catalase_clade2_helical"/>
</dbReference>
<dbReference type="SUPFAM" id="SSF56634">
    <property type="entry name" value="Heme-dependent catalase-like"/>
    <property type="match status" value="1"/>
</dbReference>
<dbReference type="InterPro" id="IPR024708">
    <property type="entry name" value="Catalase_AS"/>
</dbReference>
<dbReference type="CDD" id="cd03132">
    <property type="entry name" value="GATase1_catalase"/>
    <property type="match status" value="1"/>
</dbReference>
<dbReference type="FunFam" id="2.40.180.10:FF:000003">
    <property type="entry name" value="Catalase"/>
    <property type="match status" value="1"/>
</dbReference>
<evidence type="ECO:0000256" key="14">
    <source>
        <dbReference type="PIRSR" id="PIRSR038927-4"/>
    </source>
</evidence>
<reference evidence="17 18" key="1">
    <citation type="submission" date="2019-09" db="EMBL/GenBank/DDBJ databases">
        <title>Genome sequence and assembly of Taibaiella sp.</title>
        <authorList>
            <person name="Chhetri G."/>
        </authorList>
    </citation>
    <scope>NUCLEOTIDE SEQUENCE [LARGE SCALE GENOMIC DNA]</scope>
    <source>
        <strain evidence="17 18">KVB11</strain>
    </source>
</reference>
<keyword evidence="5 10" id="KW-0349">Heme</keyword>
<feature type="domain" description="Catalase core" evidence="16">
    <location>
        <begin position="30"/>
        <end position="418"/>
    </location>
</feature>
<dbReference type="SUPFAM" id="SSF52317">
    <property type="entry name" value="Class I glutamine amidotransferase-like"/>
    <property type="match status" value="1"/>
</dbReference>
<feature type="binding site" evidence="13">
    <location>
        <position position="360"/>
    </location>
    <ligand>
        <name>heme</name>
        <dbReference type="ChEBI" id="CHEBI:30413"/>
    </ligand>
</feature>
<accession>A0A5M6CFF2</accession>
<dbReference type="InterPro" id="IPR024712">
    <property type="entry name" value="Catalase_clade2"/>
</dbReference>
<comment type="caution">
    <text evidence="17">The sequence shown here is derived from an EMBL/GenBank/DDBJ whole genome shotgun (WGS) entry which is preliminary data.</text>
</comment>
<dbReference type="EMBL" id="VWSH01000004">
    <property type="protein sequence ID" value="KAA5532175.1"/>
    <property type="molecule type" value="Genomic_DNA"/>
</dbReference>
<evidence type="ECO:0000256" key="7">
    <source>
        <dbReference type="ARBA" id="ARBA00023002"/>
    </source>
</evidence>
<dbReference type="Gene3D" id="1.20.1370.20">
    <property type="match status" value="1"/>
</dbReference>
<dbReference type="InterPro" id="IPR020835">
    <property type="entry name" value="Catalase_sf"/>
</dbReference>
<evidence type="ECO:0000256" key="11">
    <source>
        <dbReference type="PIRSR" id="PIRSR038927-1"/>
    </source>
</evidence>
<protein>
    <recommendedName>
        <fullName evidence="3 10">Catalase</fullName>
        <ecNumber evidence="3 10">1.11.1.6</ecNumber>
    </recommendedName>
</protein>
<evidence type="ECO:0000256" key="2">
    <source>
        <dbReference type="ARBA" id="ARBA00010660"/>
    </source>
</evidence>
<keyword evidence="9 10" id="KW-0376">Hydrogen peroxide</keyword>
<dbReference type="Gene3D" id="2.40.180.10">
    <property type="entry name" value="Catalase core domain"/>
    <property type="match status" value="1"/>
</dbReference>
<dbReference type="Pfam" id="PF18011">
    <property type="entry name" value="Catalase_C"/>
    <property type="match status" value="1"/>
</dbReference>
<dbReference type="EC" id="1.11.1.6" evidence="3 10"/>
<evidence type="ECO:0000256" key="4">
    <source>
        <dbReference type="ARBA" id="ARBA00022559"/>
    </source>
</evidence>
<feature type="cross-link" description="3'-histidyl-3-tyrosine (His-Tyr)" evidence="14">
    <location>
        <begin position="341"/>
        <end position="364"/>
    </location>
</feature>
<dbReference type="GO" id="GO:0020037">
    <property type="term" value="F:heme binding"/>
    <property type="evidence" value="ECO:0007669"/>
    <property type="project" value="UniProtKB-UniRule"/>
</dbReference>
<feature type="active site" evidence="11">
    <location>
        <position position="150"/>
    </location>
</feature>
<comment type="similarity">
    <text evidence="2">Belongs to the catalase family. HPII subfamily.</text>
</comment>
<dbReference type="GO" id="GO:0046872">
    <property type="term" value="F:metal ion binding"/>
    <property type="evidence" value="ECO:0007669"/>
    <property type="project" value="UniProtKB-KW"/>
</dbReference>
<dbReference type="InterPro" id="IPR011614">
    <property type="entry name" value="Catalase_core"/>
</dbReference>
<evidence type="ECO:0000256" key="8">
    <source>
        <dbReference type="ARBA" id="ARBA00023004"/>
    </source>
</evidence>
<dbReference type="GO" id="GO:0006979">
    <property type="term" value="P:response to oxidative stress"/>
    <property type="evidence" value="ECO:0007669"/>
    <property type="project" value="InterPro"/>
</dbReference>
<dbReference type="GO" id="GO:0004096">
    <property type="term" value="F:catalase activity"/>
    <property type="evidence" value="ECO:0007669"/>
    <property type="project" value="UniProtKB-UniRule"/>
</dbReference>
<dbReference type="PRINTS" id="PR00067">
    <property type="entry name" value="CATALASE"/>
</dbReference>
<keyword evidence="6 10" id="KW-0479">Metal-binding</keyword>
<dbReference type="AlphaFoldDB" id="A0A5M6CFF2"/>
<dbReference type="Gene3D" id="3.40.50.880">
    <property type="match status" value="1"/>
</dbReference>
<dbReference type="InterPro" id="IPR029062">
    <property type="entry name" value="Class_I_gatase-like"/>
</dbReference>
<evidence type="ECO:0000256" key="3">
    <source>
        <dbReference type="ARBA" id="ARBA00012314"/>
    </source>
</evidence>
<keyword evidence="8 10" id="KW-0408">Iron</keyword>
<dbReference type="InterPro" id="IPR018028">
    <property type="entry name" value="Catalase"/>
</dbReference>
<evidence type="ECO:0000256" key="9">
    <source>
        <dbReference type="ARBA" id="ARBA00023324"/>
    </source>
</evidence>
<evidence type="ECO:0000256" key="13">
    <source>
        <dbReference type="PIRSR" id="PIRSR038927-3"/>
    </source>
</evidence>
<evidence type="ECO:0000256" key="6">
    <source>
        <dbReference type="ARBA" id="ARBA00022723"/>
    </source>
</evidence>
<dbReference type="PROSITE" id="PS00437">
    <property type="entry name" value="CATALASE_1"/>
    <property type="match status" value="1"/>
</dbReference>
<dbReference type="Pfam" id="PF00199">
    <property type="entry name" value="Catalase"/>
    <property type="match status" value="1"/>
</dbReference>
<feature type="active site" evidence="11">
    <location>
        <position position="77"/>
    </location>
</feature>
<dbReference type="GO" id="GO:0042744">
    <property type="term" value="P:hydrogen peroxide catabolic process"/>
    <property type="evidence" value="ECO:0007669"/>
    <property type="project" value="UniProtKB-UniRule"/>
</dbReference>
<feature type="binding site" evidence="13">
    <location>
        <position position="74"/>
    </location>
    <ligand>
        <name>heme</name>
        <dbReference type="ChEBI" id="CHEBI:30413"/>
    </ligand>
</feature>
<evidence type="ECO:0000313" key="18">
    <source>
        <dbReference type="Proteomes" id="UP000323632"/>
    </source>
</evidence>
<name>A0A5M6CFF2_9BACT</name>
<dbReference type="Proteomes" id="UP000323632">
    <property type="component" value="Unassembled WGS sequence"/>
</dbReference>
<keyword evidence="7 10" id="KW-0560">Oxidoreductase</keyword>
<gene>
    <name evidence="17" type="ORF">F0919_15350</name>
</gene>
<evidence type="ECO:0000256" key="1">
    <source>
        <dbReference type="ARBA" id="ARBA00001971"/>
    </source>
</evidence>
<keyword evidence="4 10" id="KW-0575">Peroxidase</keyword>
<feature type="binding site" description="axial binding residue" evidence="12">
    <location>
        <position position="364"/>
    </location>
    <ligand>
        <name>heme</name>
        <dbReference type="ChEBI" id="CHEBI:30413"/>
    </ligand>
    <ligandPart>
        <name>Fe</name>
        <dbReference type="ChEBI" id="CHEBI:18248"/>
    </ligandPart>
</feature>
<evidence type="ECO:0000313" key="17">
    <source>
        <dbReference type="EMBL" id="KAA5532175.1"/>
    </source>
</evidence>
<dbReference type="GO" id="GO:0005829">
    <property type="term" value="C:cytosol"/>
    <property type="evidence" value="ECO:0007669"/>
    <property type="project" value="TreeGrafter"/>
</dbReference>
<dbReference type="PIRSF" id="PIRSF038927">
    <property type="entry name" value="Catalase_clade2"/>
    <property type="match status" value="1"/>
</dbReference>
<feature type="binding site" evidence="13">
    <location>
        <position position="371"/>
    </location>
    <ligand>
        <name>heme</name>
        <dbReference type="ChEBI" id="CHEBI:30413"/>
    </ligand>
</feature>
<dbReference type="InterPro" id="IPR041399">
    <property type="entry name" value="Catalase_large_C"/>
</dbReference>
<dbReference type="Pfam" id="PF06628">
    <property type="entry name" value="Catalase-rel"/>
    <property type="match status" value="1"/>
</dbReference>
<dbReference type="PANTHER" id="PTHR42821">
    <property type="entry name" value="CATALASE"/>
    <property type="match status" value="1"/>
</dbReference>
<comment type="cofactor">
    <cofactor evidence="1 10 12">
        <name>heme</name>
        <dbReference type="ChEBI" id="CHEBI:30413"/>
    </cofactor>
</comment>
<dbReference type="PROSITE" id="PS51402">
    <property type="entry name" value="CATALASE_3"/>
    <property type="match status" value="1"/>
</dbReference>
<organism evidence="17 18">
    <name type="scientific">Taibaiella lutea</name>
    <dbReference type="NCBI Taxonomy" id="2608001"/>
    <lineage>
        <taxon>Bacteria</taxon>
        <taxon>Pseudomonadati</taxon>
        <taxon>Bacteroidota</taxon>
        <taxon>Chitinophagia</taxon>
        <taxon>Chitinophagales</taxon>
        <taxon>Chitinophagaceae</taxon>
        <taxon>Taibaiella</taxon>
    </lineage>
</organism>
<keyword evidence="18" id="KW-1185">Reference proteome</keyword>
<dbReference type="PROSITE" id="PS00438">
    <property type="entry name" value="CATALASE_2"/>
    <property type="match status" value="1"/>
</dbReference>
<dbReference type="CDD" id="cd08155">
    <property type="entry name" value="catalase_clade_2"/>
    <property type="match status" value="1"/>
</dbReference>
<dbReference type="PANTHER" id="PTHR42821:SF1">
    <property type="entry name" value="CATALASE-B"/>
    <property type="match status" value="1"/>
</dbReference>
<feature type="binding site" evidence="13">
    <location>
        <position position="163"/>
    </location>
    <ligand>
        <name>heme</name>
        <dbReference type="ChEBI" id="CHEBI:30413"/>
    </ligand>
</feature>